<protein>
    <submittedName>
        <fullName evidence="2">Nuclear transport factor 2 family protein</fullName>
    </submittedName>
</protein>
<dbReference type="AlphaFoldDB" id="A0A432W6A6"/>
<evidence type="ECO:0000313" key="2">
    <source>
        <dbReference type="EMBL" id="RUO25597.1"/>
    </source>
</evidence>
<dbReference type="InterPro" id="IPR037401">
    <property type="entry name" value="SnoaL-like"/>
</dbReference>
<organism evidence="2 3">
    <name type="scientific">Aliidiomarina minuta</name>
    <dbReference type="NCBI Taxonomy" id="880057"/>
    <lineage>
        <taxon>Bacteria</taxon>
        <taxon>Pseudomonadati</taxon>
        <taxon>Pseudomonadota</taxon>
        <taxon>Gammaproteobacteria</taxon>
        <taxon>Alteromonadales</taxon>
        <taxon>Idiomarinaceae</taxon>
        <taxon>Aliidiomarina</taxon>
    </lineage>
</organism>
<dbReference type="InterPro" id="IPR032710">
    <property type="entry name" value="NTF2-like_dom_sf"/>
</dbReference>
<dbReference type="Gene3D" id="3.10.450.50">
    <property type="match status" value="1"/>
</dbReference>
<dbReference type="SUPFAM" id="SSF54427">
    <property type="entry name" value="NTF2-like"/>
    <property type="match status" value="1"/>
</dbReference>
<dbReference type="Proteomes" id="UP000288293">
    <property type="component" value="Unassembled WGS sequence"/>
</dbReference>
<comment type="caution">
    <text evidence="2">The sequence shown here is derived from an EMBL/GenBank/DDBJ whole genome shotgun (WGS) entry which is preliminary data.</text>
</comment>
<dbReference type="EMBL" id="PIPL01000001">
    <property type="protein sequence ID" value="RUO25597.1"/>
    <property type="molecule type" value="Genomic_DNA"/>
</dbReference>
<gene>
    <name evidence="2" type="ORF">CWE09_02380</name>
</gene>
<keyword evidence="3" id="KW-1185">Reference proteome</keyword>
<dbReference type="RefSeq" id="WP_126802331.1">
    <property type="nucleotide sequence ID" value="NZ_PIPL01000001.1"/>
</dbReference>
<evidence type="ECO:0000259" key="1">
    <source>
        <dbReference type="Pfam" id="PF12680"/>
    </source>
</evidence>
<name>A0A432W6A6_9GAMM</name>
<dbReference type="Pfam" id="PF12680">
    <property type="entry name" value="SnoaL_2"/>
    <property type="match status" value="1"/>
</dbReference>
<reference evidence="2 3" key="1">
    <citation type="journal article" date="2011" name="Front. Microbiol.">
        <title>Genomic signatures of strain selection and enhancement in Bacillus atrophaeus var. globigii, a historical biowarfare simulant.</title>
        <authorList>
            <person name="Gibbons H.S."/>
            <person name="Broomall S.M."/>
            <person name="McNew L.A."/>
            <person name="Daligault H."/>
            <person name="Chapman C."/>
            <person name="Bruce D."/>
            <person name="Karavis M."/>
            <person name="Krepps M."/>
            <person name="McGregor P.A."/>
            <person name="Hong C."/>
            <person name="Park K.H."/>
            <person name="Akmal A."/>
            <person name="Feldman A."/>
            <person name="Lin J.S."/>
            <person name="Chang W.E."/>
            <person name="Higgs B.W."/>
            <person name="Demirev P."/>
            <person name="Lindquist J."/>
            <person name="Liem A."/>
            <person name="Fochler E."/>
            <person name="Read T.D."/>
            <person name="Tapia R."/>
            <person name="Johnson S."/>
            <person name="Bishop-Lilly K.A."/>
            <person name="Detter C."/>
            <person name="Han C."/>
            <person name="Sozhamannan S."/>
            <person name="Rosenzweig C.N."/>
            <person name="Skowronski E.W."/>
        </authorList>
    </citation>
    <scope>NUCLEOTIDE SEQUENCE [LARGE SCALE GENOMIC DNA]</scope>
    <source>
        <strain evidence="2 3">MLST1</strain>
    </source>
</reference>
<evidence type="ECO:0000313" key="3">
    <source>
        <dbReference type="Proteomes" id="UP000288293"/>
    </source>
</evidence>
<feature type="domain" description="SnoaL-like" evidence="1">
    <location>
        <begin position="11"/>
        <end position="108"/>
    </location>
</feature>
<proteinExistence type="predicted"/>
<sequence length="146" mass="17121">MKNKELLSALKEFYEEMDKGKLNELDKFYHKDVIFRDPVQQVDGLKDLESYLAHSMENIDYCRFAFEDEVIGDDSAFLSWQMRFAHPKIMDGAEIVVPGVTHIIFDDEENSIRQHIDYYDMGALVYEHVPVLGWLTGKVKNRMKPE</sequence>
<accession>A0A432W6A6</accession>
<dbReference type="OrthoDB" id="1115105at2"/>